<evidence type="ECO:0000313" key="2">
    <source>
        <dbReference type="EMBL" id="GFR80130.1"/>
    </source>
</evidence>
<evidence type="ECO:0000313" key="3">
    <source>
        <dbReference type="Proteomes" id="UP000762676"/>
    </source>
</evidence>
<protein>
    <submittedName>
        <fullName evidence="2">WD repeat-containing protein 55-like</fullName>
    </submittedName>
</protein>
<gene>
    <name evidence="2" type="ORF">ElyMa_005890700</name>
</gene>
<proteinExistence type="predicted"/>
<dbReference type="InterPro" id="IPR036322">
    <property type="entry name" value="WD40_repeat_dom_sf"/>
</dbReference>
<sequence>VHVLPNRVLGVVGQHLEDFPVEAISKSADASCVASCSHDQHVKFWNIEELKRHKVDTSKKGSKKGKKLLKFSKAKQDDFFSGLMDTNEKNSEEKDSDDSDDD</sequence>
<dbReference type="AlphaFoldDB" id="A0AAV4G4W9"/>
<feature type="non-terminal residue" evidence="2">
    <location>
        <position position="102"/>
    </location>
</feature>
<dbReference type="Gene3D" id="2.130.10.10">
    <property type="entry name" value="YVTN repeat-like/Quinoprotein amine dehydrogenase"/>
    <property type="match status" value="1"/>
</dbReference>
<feature type="non-terminal residue" evidence="2">
    <location>
        <position position="1"/>
    </location>
</feature>
<dbReference type="InterPro" id="IPR015943">
    <property type="entry name" value="WD40/YVTN_repeat-like_dom_sf"/>
</dbReference>
<dbReference type="EMBL" id="BMAT01011842">
    <property type="protein sequence ID" value="GFR80130.1"/>
    <property type="molecule type" value="Genomic_DNA"/>
</dbReference>
<dbReference type="SUPFAM" id="SSF50978">
    <property type="entry name" value="WD40 repeat-like"/>
    <property type="match status" value="1"/>
</dbReference>
<comment type="caution">
    <text evidence="2">The sequence shown here is derived from an EMBL/GenBank/DDBJ whole genome shotgun (WGS) entry which is preliminary data.</text>
</comment>
<reference evidence="2 3" key="1">
    <citation type="journal article" date="2021" name="Elife">
        <title>Chloroplast acquisition without the gene transfer in kleptoplastic sea slugs, Plakobranchus ocellatus.</title>
        <authorList>
            <person name="Maeda T."/>
            <person name="Takahashi S."/>
            <person name="Yoshida T."/>
            <person name="Shimamura S."/>
            <person name="Takaki Y."/>
            <person name="Nagai Y."/>
            <person name="Toyoda A."/>
            <person name="Suzuki Y."/>
            <person name="Arimoto A."/>
            <person name="Ishii H."/>
            <person name="Satoh N."/>
            <person name="Nishiyama T."/>
            <person name="Hasebe M."/>
            <person name="Maruyama T."/>
            <person name="Minagawa J."/>
            <person name="Obokata J."/>
            <person name="Shigenobu S."/>
        </authorList>
    </citation>
    <scope>NUCLEOTIDE SEQUENCE [LARGE SCALE GENOMIC DNA]</scope>
</reference>
<evidence type="ECO:0000256" key="1">
    <source>
        <dbReference type="SAM" id="MobiDB-lite"/>
    </source>
</evidence>
<organism evidence="2 3">
    <name type="scientific">Elysia marginata</name>
    <dbReference type="NCBI Taxonomy" id="1093978"/>
    <lineage>
        <taxon>Eukaryota</taxon>
        <taxon>Metazoa</taxon>
        <taxon>Spiralia</taxon>
        <taxon>Lophotrochozoa</taxon>
        <taxon>Mollusca</taxon>
        <taxon>Gastropoda</taxon>
        <taxon>Heterobranchia</taxon>
        <taxon>Euthyneura</taxon>
        <taxon>Panpulmonata</taxon>
        <taxon>Sacoglossa</taxon>
        <taxon>Placobranchoidea</taxon>
        <taxon>Plakobranchidae</taxon>
        <taxon>Elysia</taxon>
    </lineage>
</organism>
<keyword evidence="3" id="KW-1185">Reference proteome</keyword>
<feature type="region of interest" description="Disordered" evidence="1">
    <location>
        <begin position="82"/>
        <end position="102"/>
    </location>
</feature>
<dbReference type="Proteomes" id="UP000762676">
    <property type="component" value="Unassembled WGS sequence"/>
</dbReference>
<accession>A0AAV4G4W9</accession>
<name>A0AAV4G4W9_9GAST</name>